<dbReference type="Pfam" id="PF03479">
    <property type="entry name" value="PCC"/>
    <property type="match status" value="1"/>
</dbReference>
<keyword evidence="2" id="KW-0238">DNA-binding</keyword>
<feature type="region of interest" description="Disordered" evidence="4">
    <location>
        <begin position="43"/>
        <end position="96"/>
    </location>
</feature>
<dbReference type="CDD" id="cd11378">
    <property type="entry name" value="DUF296"/>
    <property type="match status" value="1"/>
</dbReference>
<keyword evidence="3" id="KW-0804">Transcription</keyword>
<feature type="region of interest" description="Disordered" evidence="4">
    <location>
        <begin position="1"/>
        <end position="29"/>
    </location>
</feature>
<evidence type="ECO:0000256" key="1">
    <source>
        <dbReference type="ARBA" id="ARBA00023015"/>
    </source>
</evidence>
<evidence type="ECO:0000256" key="2">
    <source>
        <dbReference type="ARBA" id="ARBA00023125"/>
    </source>
</evidence>
<evidence type="ECO:0000313" key="7">
    <source>
        <dbReference type="Proteomes" id="UP000250235"/>
    </source>
</evidence>
<dbReference type="Gene3D" id="3.30.1330.80">
    <property type="entry name" value="Hypothetical protein, similar to alpha- acetolactate decarboxylase, domain 2"/>
    <property type="match status" value="1"/>
</dbReference>
<sequence>MKRKLFEEEKEDDRKFNSMLPKVHQHPPPLHLATTASVVEYLPVQEQEEDSKILHGGHPHPPTHDGATIEVVRRPRGRPPGSRNKPKPPSIISEATSEPSMSPYILEFPANVDVIAATTHFCRKRKLGLCVLTGRGPVSNITIRQPSATTGSAGVTFPGRFDILSISATILDQSTGVSFPGNGQFTVYVAAGPQGQVVGGVVVGPMVSAATIYLVAGTFIGHTFCRLQPDDDDDDDDDDTSRNGGGEYRPDVSGGAVEHFSIGSLYNHS</sequence>
<dbReference type="InterPro" id="IPR014476">
    <property type="entry name" value="AHL15-29"/>
</dbReference>
<dbReference type="AlphaFoldDB" id="A0A2Z7C928"/>
<dbReference type="PANTHER" id="PTHR31100">
    <property type="entry name" value="AT-HOOK MOTIF NUCLEAR-LOCALIZED PROTEIN 15"/>
    <property type="match status" value="1"/>
</dbReference>
<dbReference type="PANTHER" id="PTHR31100:SF69">
    <property type="entry name" value="AT-HOOK MOTIF NUCLEAR-LOCALIZED PROTEIN 17-RELATED"/>
    <property type="match status" value="1"/>
</dbReference>
<evidence type="ECO:0000256" key="4">
    <source>
        <dbReference type="SAM" id="MobiDB-lite"/>
    </source>
</evidence>
<dbReference type="GO" id="GO:0003700">
    <property type="term" value="F:DNA-binding transcription factor activity"/>
    <property type="evidence" value="ECO:0007669"/>
    <property type="project" value="TreeGrafter"/>
</dbReference>
<dbReference type="GO" id="GO:0003680">
    <property type="term" value="F:minor groove of adenine-thymine-rich DNA binding"/>
    <property type="evidence" value="ECO:0007669"/>
    <property type="project" value="InterPro"/>
</dbReference>
<proteinExistence type="predicted"/>
<organism evidence="6 7">
    <name type="scientific">Dorcoceras hygrometricum</name>
    <dbReference type="NCBI Taxonomy" id="472368"/>
    <lineage>
        <taxon>Eukaryota</taxon>
        <taxon>Viridiplantae</taxon>
        <taxon>Streptophyta</taxon>
        <taxon>Embryophyta</taxon>
        <taxon>Tracheophyta</taxon>
        <taxon>Spermatophyta</taxon>
        <taxon>Magnoliopsida</taxon>
        <taxon>eudicotyledons</taxon>
        <taxon>Gunneridae</taxon>
        <taxon>Pentapetalae</taxon>
        <taxon>asterids</taxon>
        <taxon>lamiids</taxon>
        <taxon>Lamiales</taxon>
        <taxon>Gesneriaceae</taxon>
        <taxon>Didymocarpoideae</taxon>
        <taxon>Trichosporeae</taxon>
        <taxon>Loxocarpinae</taxon>
        <taxon>Dorcoceras</taxon>
    </lineage>
</organism>
<keyword evidence="7" id="KW-1185">Reference proteome</keyword>
<protein>
    <recommendedName>
        <fullName evidence="5">PPC domain-containing protein</fullName>
    </recommendedName>
</protein>
<dbReference type="InterPro" id="IPR005175">
    <property type="entry name" value="PPC_dom"/>
</dbReference>
<feature type="compositionally biased region" description="Basic and acidic residues" evidence="4">
    <location>
        <begin position="1"/>
        <end position="16"/>
    </location>
</feature>
<dbReference type="PROSITE" id="PS51742">
    <property type="entry name" value="PPC"/>
    <property type="match status" value="1"/>
</dbReference>
<accession>A0A2Z7C928</accession>
<evidence type="ECO:0000313" key="6">
    <source>
        <dbReference type="EMBL" id="KZV43366.1"/>
    </source>
</evidence>
<feature type="compositionally biased region" description="Acidic residues" evidence="4">
    <location>
        <begin position="230"/>
        <end position="239"/>
    </location>
</feature>
<dbReference type="GO" id="GO:0005634">
    <property type="term" value="C:nucleus"/>
    <property type="evidence" value="ECO:0007669"/>
    <property type="project" value="TreeGrafter"/>
</dbReference>
<dbReference type="EMBL" id="KQ998121">
    <property type="protein sequence ID" value="KZV43366.1"/>
    <property type="molecule type" value="Genomic_DNA"/>
</dbReference>
<gene>
    <name evidence="6" type="ORF">F511_19242</name>
</gene>
<name>A0A2Z7C928_9LAMI</name>
<evidence type="ECO:0000256" key="3">
    <source>
        <dbReference type="ARBA" id="ARBA00023163"/>
    </source>
</evidence>
<keyword evidence="1" id="KW-0805">Transcription regulation</keyword>
<feature type="region of interest" description="Disordered" evidence="4">
    <location>
        <begin position="227"/>
        <end position="255"/>
    </location>
</feature>
<dbReference type="SUPFAM" id="SSF117856">
    <property type="entry name" value="AF0104/ALDC/Ptd012-like"/>
    <property type="match status" value="1"/>
</dbReference>
<dbReference type="Proteomes" id="UP000250235">
    <property type="component" value="Unassembled WGS sequence"/>
</dbReference>
<evidence type="ECO:0000259" key="5">
    <source>
        <dbReference type="PROSITE" id="PS51742"/>
    </source>
</evidence>
<reference evidence="6 7" key="1">
    <citation type="journal article" date="2015" name="Proc. Natl. Acad. Sci. U.S.A.">
        <title>The resurrection genome of Boea hygrometrica: A blueprint for survival of dehydration.</title>
        <authorList>
            <person name="Xiao L."/>
            <person name="Yang G."/>
            <person name="Zhang L."/>
            <person name="Yang X."/>
            <person name="Zhao S."/>
            <person name="Ji Z."/>
            <person name="Zhou Q."/>
            <person name="Hu M."/>
            <person name="Wang Y."/>
            <person name="Chen M."/>
            <person name="Xu Y."/>
            <person name="Jin H."/>
            <person name="Xiao X."/>
            <person name="Hu G."/>
            <person name="Bao F."/>
            <person name="Hu Y."/>
            <person name="Wan P."/>
            <person name="Li L."/>
            <person name="Deng X."/>
            <person name="Kuang T."/>
            <person name="Xiang C."/>
            <person name="Zhu J.K."/>
            <person name="Oliver M.J."/>
            <person name="He Y."/>
        </authorList>
    </citation>
    <scope>NUCLEOTIDE SEQUENCE [LARGE SCALE GENOMIC DNA]</scope>
    <source>
        <strain evidence="7">cv. XS01</strain>
    </source>
</reference>
<dbReference type="OrthoDB" id="782346at2759"/>
<feature type="domain" description="PPC" evidence="5">
    <location>
        <begin position="98"/>
        <end position="241"/>
    </location>
</feature>